<dbReference type="GO" id="GO:0046872">
    <property type="term" value="F:metal ion binding"/>
    <property type="evidence" value="ECO:0007669"/>
    <property type="project" value="UniProtKB-KW"/>
</dbReference>
<dbReference type="Proteomes" id="UP000009183">
    <property type="component" value="Chromosome 13"/>
</dbReference>
<dbReference type="EMBL" id="FN595998">
    <property type="protein sequence ID" value="CCB56376.1"/>
    <property type="molecule type" value="Genomic_DNA"/>
</dbReference>
<dbReference type="Gene3D" id="3.40.50.11610">
    <property type="entry name" value="Multifunctional 2-oxoglutarate metabolism enzyme, C-terminal domain"/>
    <property type="match status" value="1"/>
</dbReference>
<evidence type="ECO:0000256" key="4">
    <source>
        <dbReference type="ARBA" id="ARBA00006936"/>
    </source>
</evidence>
<evidence type="ECO:0000256" key="5">
    <source>
        <dbReference type="ARBA" id="ARBA00012280"/>
    </source>
</evidence>
<comment type="cofactor">
    <cofactor evidence="2">
        <name>thiamine diphosphate</name>
        <dbReference type="ChEBI" id="CHEBI:58937"/>
    </cofactor>
</comment>
<dbReference type="InterPro" id="IPR032106">
    <property type="entry name" value="2-oxogl_dehyd_N"/>
</dbReference>
<comment type="catalytic activity">
    <reaction evidence="15">
        <text>N(6)-[(R)-lipoyl]-L-lysyl-[protein] + 2-oxoglutarate + H(+) = N(6)-[(R)-S(8)-succinyldihydrolipoyl]-L-lysyl-[protein] + CO2</text>
        <dbReference type="Rhea" id="RHEA:12188"/>
        <dbReference type="Rhea" id="RHEA-COMP:10474"/>
        <dbReference type="Rhea" id="RHEA-COMP:20092"/>
        <dbReference type="ChEBI" id="CHEBI:15378"/>
        <dbReference type="ChEBI" id="CHEBI:16526"/>
        <dbReference type="ChEBI" id="CHEBI:16810"/>
        <dbReference type="ChEBI" id="CHEBI:83099"/>
        <dbReference type="ChEBI" id="CHEBI:83120"/>
        <dbReference type="EC" id="1.2.4.2"/>
    </reaction>
</comment>
<evidence type="ECO:0000256" key="10">
    <source>
        <dbReference type="ARBA" id="ARBA00023052"/>
    </source>
</evidence>
<dbReference type="SUPFAM" id="SSF52518">
    <property type="entry name" value="Thiamin diphosphate-binding fold (THDP-binding)"/>
    <property type="match status" value="2"/>
</dbReference>
<dbReference type="GO" id="GO:0006099">
    <property type="term" value="P:tricarboxylic acid cycle"/>
    <property type="evidence" value="ECO:0000318"/>
    <property type="project" value="GO_Central"/>
</dbReference>
<dbReference type="PANTHER" id="PTHR23152">
    <property type="entry name" value="2-OXOGLUTARATE DEHYDROGENASE"/>
    <property type="match status" value="1"/>
</dbReference>
<dbReference type="InterPro" id="IPR005475">
    <property type="entry name" value="Transketolase-like_Pyr-bd"/>
</dbReference>
<name>F6HN88_VITVI</name>
<dbReference type="AlphaFoldDB" id="F6HN88"/>
<comment type="function">
    <text evidence="12">The 2-oxoglutarate dehydrogenase complex catalyzes the overall conversion of 2-oxoglutarate to succinyl-CoA and CO(2). It contains multiple copies of three enzymatic components: 2-oxoglutarate dehydrogenase (E1), dihydrolipoamide succinyltransferase (E2) and lipoamide dehydrogenase (E3).</text>
</comment>
<dbReference type="InterPro" id="IPR031717">
    <property type="entry name" value="ODO-1/KGD_C"/>
</dbReference>
<organism evidence="17 18">
    <name type="scientific">Vitis vinifera</name>
    <name type="common">Grape</name>
    <dbReference type="NCBI Taxonomy" id="29760"/>
    <lineage>
        <taxon>Eukaryota</taxon>
        <taxon>Viridiplantae</taxon>
        <taxon>Streptophyta</taxon>
        <taxon>Embryophyta</taxon>
        <taxon>Tracheophyta</taxon>
        <taxon>Spermatophyta</taxon>
        <taxon>Magnoliopsida</taxon>
        <taxon>eudicotyledons</taxon>
        <taxon>Gunneridae</taxon>
        <taxon>Pentapetalae</taxon>
        <taxon>rosids</taxon>
        <taxon>Vitales</taxon>
        <taxon>Vitaceae</taxon>
        <taxon>Viteae</taxon>
        <taxon>Vitis</taxon>
    </lineage>
</organism>
<reference evidence="18" key="1">
    <citation type="journal article" date="2007" name="Nature">
        <title>The grapevine genome sequence suggests ancestral hexaploidization in major angiosperm phyla.</title>
        <authorList>
            <consortium name="The French-Italian Public Consortium for Grapevine Genome Characterization."/>
            <person name="Jaillon O."/>
            <person name="Aury J.-M."/>
            <person name="Noel B."/>
            <person name="Policriti A."/>
            <person name="Clepet C."/>
            <person name="Casagrande A."/>
            <person name="Choisne N."/>
            <person name="Aubourg S."/>
            <person name="Vitulo N."/>
            <person name="Jubin C."/>
            <person name="Vezzi A."/>
            <person name="Legeai F."/>
            <person name="Hugueney P."/>
            <person name="Dasilva C."/>
            <person name="Horner D."/>
            <person name="Mica E."/>
            <person name="Jublot D."/>
            <person name="Poulain J."/>
            <person name="Bruyere C."/>
            <person name="Billault A."/>
            <person name="Segurens B."/>
            <person name="Gouyvenoux M."/>
            <person name="Ugarte E."/>
            <person name="Cattonaro F."/>
            <person name="Anthouard V."/>
            <person name="Vico V."/>
            <person name="Del Fabbro C."/>
            <person name="Alaux M."/>
            <person name="Di Gaspero G."/>
            <person name="Dumas V."/>
            <person name="Felice N."/>
            <person name="Paillard S."/>
            <person name="Juman I."/>
            <person name="Moroldo M."/>
            <person name="Scalabrin S."/>
            <person name="Canaguier A."/>
            <person name="Le Clainche I."/>
            <person name="Malacrida G."/>
            <person name="Durand E."/>
            <person name="Pesole G."/>
            <person name="Laucou V."/>
            <person name="Chatelet P."/>
            <person name="Merdinoglu D."/>
            <person name="Delledonne M."/>
            <person name="Pezzotti M."/>
            <person name="Lecharny A."/>
            <person name="Scarpelli C."/>
            <person name="Artiguenave F."/>
            <person name="Pe M.E."/>
            <person name="Valle G."/>
            <person name="Morgante M."/>
            <person name="Caboche M."/>
            <person name="Adam-Blondon A.-F."/>
            <person name="Weissenbach J."/>
            <person name="Quetier F."/>
            <person name="Wincker P."/>
        </authorList>
    </citation>
    <scope>NUCLEOTIDE SEQUENCE [LARGE SCALE GENOMIC DNA]</scope>
    <source>
        <strain evidence="18">cv. Pinot noir / PN40024</strain>
    </source>
</reference>
<comment type="similarity">
    <text evidence="4">Belongs to the alpha-ketoglutarate dehydrogenase family.</text>
</comment>
<evidence type="ECO:0000256" key="11">
    <source>
        <dbReference type="ARBA" id="ARBA00023128"/>
    </source>
</evidence>
<dbReference type="PANTHER" id="PTHR23152:SF4">
    <property type="entry name" value="2-OXOADIPATE DEHYDROGENASE COMPLEX COMPONENT E1"/>
    <property type="match status" value="1"/>
</dbReference>
<dbReference type="PIRSF" id="PIRSF000157">
    <property type="entry name" value="Oxoglu_dh_E1"/>
    <property type="match status" value="1"/>
</dbReference>
<dbReference type="FunCoup" id="F6HN88">
    <property type="interactions" value="2496"/>
</dbReference>
<keyword evidence="6" id="KW-0479">Metal-binding</keyword>
<dbReference type="GO" id="GO:0005739">
    <property type="term" value="C:mitochondrion"/>
    <property type="evidence" value="ECO:0000318"/>
    <property type="project" value="GO_Central"/>
</dbReference>
<dbReference type="NCBIfam" id="NF006914">
    <property type="entry name" value="PRK09404.1"/>
    <property type="match status" value="1"/>
</dbReference>
<dbReference type="HOGENOM" id="CLU_004709_1_0_1"/>
<evidence type="ECO:0000256" key="6">
    <source>
        <dbReference type="ARBA" id="ARBA00022723"/>
    </source>
</evidence>
<evidence type="ECO:0000256" key="13">
    <source>
        <dbReference type="ARBA" id="ARBA00040267"/>
    </source>
</evidence>
<dbReference type="SMART" id="SM00861">
    <property type="entry name" value="Transket_pyr"/>
    <property type="match status" value="1"/>
</dbReference>
<comment type="subcellular location">
    <subcellularLocation>
        <location evidence="3">Mitochondrion matrix</location>
    </subcellularLocation>
</comment>
<dbReference type="Pfam" id="PF00676">
    <property type="entry name" value="E1_dh"/>
    <property type="match status" value="1"/>
</dbReference>
<evidence type="ECO:0000256" key="7">
    <source>
        <dbReference type="ARBA" id="ARBA00022842"/>
    </source>
</evidence>
<dbReference type="GO" id="GO:0004591">
    <property type="term" value="F:oxoglutarate dehydrogenase (succinyl-transferring) activity"/>
    <property type="evidence" value="ECO:0000318"/>
    <property type="project" value="GO_Central"/>
</dbReference>
<dbReference type="GO" id="GO:0045252">
    <property type="term" value="C:oxoglutarate dehydrogenase complex"/>
    <property type="evidence" value="ECO:0000318"/>
    <property type="project" value="GO_Central"/>
</dbReference>
<dbReference type="GO" id="GO:0005759">
    <property type="term" value="C:mitochondrial matrix"/>
    <property type="evidence" value="ECO:0007669"/>
    <property type="project" value="UniProtKB-SubCell"/>
</dbReference>
<dbReference type="Pfam" id="PF16078">
    <property type="entry name" value="2-oxogl_dehyd_N"/>
    <property type="match status" value="1"/>
</dbReference>
<dbReference type="PaxDb" id="29760-VIT_13s0019g00510.t01"/>
<evidence type="ECO:0000256" key="14">
    <source>
        <dbReference type="ARBA" id="ARBA00042984"/>
    </source>
</evidence>
<dbReference type="GO" id="GO:0030976">
    <property type="term" value="F:thiamine pyrophosphate binding"/>
    <property type="evidence" value="ECO:0007669"/>
    <property type="project" value="InterPro"/>
</dbReference>
<dbReference type="InterPro" id="IPR029061">
    <property type="entry name" value="THDP-binding"/>
</dbReference>
<dbReference type="Gene3D" id="1.10.287.1150">
    <property type="entry name" value="TPP helical domain"/>
    <property type="match status" value="1"/>
</dbReference>
<dbReference type="Gene3D" id="3.40.50.12470">
    <property type="match status" value="1"/>
</dbReference>
<dbReference type="InterPro" id="IPR011603">
    <property type="entry name" value="2oxoglutarate_DH_E1"/>
</dbReference>
<keyword evidence="9" id="KW-0560">Oxidoreductase</keyword>
<evidence type="ECO:0000256" key="15">
    <source>
        <dbReference type="ARBA" id="ARBA00051911"/>
    </source>
</evidence>
<dbReference type="Pfam" id="PF02779">
    <property type="entry name" value="Transket_pyr"/>
    <property type="match status" value="1"/>
</dbReference>
<keyword evidence="18" id="KW-1185">Reference proteome</keyword>
<dbReference type="STRING" id="29760.F6HN88"/>
<sequence>MVWFRVGSGVGSVAKHAIRRTLCQGGSYATRTRVLPSQNRYFHSTVLKSKAQAAPVPRPVPLSRLTDSFLDGTSSVYLEELQRAWEADPNSVDESWDNFFRNFVGQAATSPGISGQTIQESMRLLLLVRAYQVNGHMKAKLDPLGLEEREIPDDLDPALYGFTEADLDREFFLGVWRMAGFLSENRPVQTLRAILTRLEQAYCGSIGYEYMHIADRDKCNWLRDKIETPTPRQYNQQRREVILDRLIWSTQFENFLATKWTAAKRGGRRIHLSLVANPSHLEAVDPVVVGKTRAKQYYSNDLDRTKNIGVLIHGDGSFAGQGVVYETLHLSALPNYTTGGTIHIVVNNQVAFTTDPRSGRSSQYCTDVAKALNAPIFHVNGDDMEAVVHVCELAAEWRQTFHSDVVVDVVCYRRFGHNEIDEPSFTQPKMYKVIRNHPSALEIYQKKLLELGQATQEDIDRVQNKVNTILNEEFLASKDYVPNRRDWLSAYWAGFKSPEQISRVRNTGVRPEILKNVGKAITTLPENFKAHRAVKKIFDLRAQMIETGEGIDWAVGEALAFATLLVEGNHVRLSGQDVERGTFSHRHSVIHDQETGERYCPLDHVIMNQNEEMFTVSNSSLSEFGVLGFELGYSMENPNALVMWEAQFGDFANGAQVIFDQFLSSGESKWLRQTGLVVLLPHGYDGQGPEHSSARLERFLQMSDDNPYVIPEMDPTLRKQIQECNWQIVNVTTPANYFHVLRRQIHREFRKPLIVMSPKNLLRHKDCKSNLSEFDDVQGHPGFDKQGTRFKRLIKDQNDHSSLEEGIRRLILCSGKVYYELDEQRKKVKANDVAICRVEQLCPFPYDLAQRELKRYPNAEIVWCQEEPMNMGAYNYILPRLCTAMKEVDRGTVEDVKYVGRAPSAATATGFSSLHTKEQTELVQKALQPEPINYPF</sequence>
<dbReference type="Pfam" id="PF16870">
    <property type="entry name" value="OxoGdeHyase_C"/>
    <property type="match status" value="1"/>
</dbReference>
<proteinExistence type="inferred from homology"/>
<feature type="domain" description="Transketolase-like pyrimidine-binding" evidence="16">
    <location>
        <begin position="551"/>
        <end position="764"/>
    </location>
</feature>
<gene>
    <name evidence="17" type="ordered locus">VIT_13s0019g00510</name>
</gene>
<dbReference type="EC" id="1.2.4.2" evidence="5"/>
<keyword evidence="11" id="KW-0496">Mitochondrion</keyword>
<dbReference type="NCBIfam" id="TIGR00239">
    <property type="entry name" value="2oxo_dh_E1"/>
    <property type="match status" value="1"/>
</dbReference>
<evidence type="ECO:0000256" key="12">
    <source>
        <dbReference type="ARBA" id="ARBA00037426"/>
    </source>
</evidence>
<keyword evidence="7" id="KW-0460">Magnesium</keyword>
<evidence type="ECO:0000313" key="17">
    <source>
        <dbReference type="EMBL" id="CCB56376.1"/>
    </source>
</evidence>
<keyword evidence="10" id="KW-0786">Thiamine pyrophosphate</keyword>
<evidence type="ECO:0000256" key="3">
    <source>
        <dbReference type="ARBA" id="ARBA00004305"/>
    </source>
</evidence>
<dbReference type="Gene3D" id="3.40.50.970">
    <property type="match status" value="2"/>
</dbReference>
<evidence type="ECO:0000259" key="16">
    <source>
        <dbReference type="SMART" id="SM00861"/>
    </source>
</evidence>
<dbReference type="InParanoid" id="F6HN88"/>
<accession>F6HN88</accession>
<evidence type="ECO:0000256" key="2">
    <source>
        <dbReference type="ARBA" id="ARBA00001964"/>
    </source>
</evidence>
<comment type="cofactor">
    <cofactor evidence="1">
        <name>Mg(2+)</name>
        <dbReference type="ChEBI" id="CHEBI:18420"/>
    </cofactor>
</comment>
<dbReference type="FunFam" id="1.10.287.1150:FF:000002">
    <property type="entry name" value="2-oxoglutarate dehydrogenase E1 component"/>
    <property type="match status" value="1"/>
</dbReference>
<dbReference type="eggNOG" id="KOG0450">
    <property type="taxonomic scope" value="Eukaryota"/>
</dbReference>
<evidence type="ECO:0000313" key="18">
    <source>
        <dbReference type="Proteomes" id="UP000009183"/>
    </source>
</evidence>
<evidence type="ECO:0000256" key="9">
    <source>
        <dbReference type="ARBA" id="ARBA00023002"/>
    </source>
</evidence>
<evidence type="ECO:0000256" key="8">
    <source>
        <dbReference type="ARBA" id="ARBA00022946"/>
    </source>
</evidence>
<dbReference type="InterPro" id="IPR001017">
    <property type="entry name" value="DH_E1"/>
</dbReference>
<dbReference type="InterPro" id="IPR042179">
    <property type="entry name" value="KGD_C_sf"/>
</dbReference>
<keyword evidence="8" id="KW-0809">Transit peptide</keyword>
<evidence type="ECO:0000256" key="1">
    <source>
        <dbReference type="ARBA" id="ARBA00001946"/>
    </source>
</evidence>
<dbReference type="FunFam" id="3.40.50.12470:FF:000003">
    <property type="entry name" value="2-oxoglutarate dehydrogenase E1 component"/>
    <property type="match status" value="1"/>
</dbReference>
<dbReference type="FunFam" id="3.40.50.11610:FF:000006">
    <property type="entry name" value="2-oxoglutarate dehydrogenase, mitochondrial"/>
    <property type="match status" value="1"/>
</dbReference>
<protein>
    <recommendedName>
        <fullName evidence="13">2-oxoglutarate dehydrogenase, mitochondrial</fullName>
        <ecNumber evidence="5">1.2.4.2</ecNumber>
    </recommendedName>
    <alternativeName>
        <fullName evidence="14">2-oxoglutarate dehydrogenase complex component E1</fullName>
    </alternativeName>
</protein>